<dbReference type="AlphaFoldDB" id="A0AAD7BHT9"/>
<organism evidence="1 2">
    <name type="scientific">Roridomyces roridus</name>
    <dbReference type="NCBI Taxonomy" id="1738132"/>
    <lineage>
        <taxon>Eukaryota</taxon>
        <taxon>Fungi</taxon>
        <taxon>Dikarya</taxon>
        <taxon>Basidiomycota</taxon>
        <taxon>Agaricomycotina</taxon>
        <taxon>Agaricomycetes</taxon>
        <taxon>Agaricomycetidae</taxon>
        <taxon>Agaricales</taxon>
        <taxon>Marasmiineae</taxon>
        <taxon>Mycenaceae</taxon>
        <taxon>Roridomyces</taxon>
    </lineage>
</organism>
<dbReference type="EMBL" id="JARKIF010000016">
    <property type="protein sequence ID" value="KAJ7621183.1"/>
    <property type="molecule type" value="Genomic_DNA"/>
</dbReference>
<sequence>MEHSKPPLDETLYDQATDEDLSFIRSQIGIQDPQELKKHILAVQKKAYTVGRPTNLKTSFFDSGIATRTPLHSFFRLHKDKDSNSTSLSARSGSWSRTTRRHIPRSWLLFRHGHKKSCQRWISSTKSNRSRSPSRCIYKLADSAGN</sequence>
<evidence type="ECO:0000313" key="2">
    <source>
        <dbReference type="Proteomes" id="UP001221142"/>
    </source>
</evidence>
<protein>
    <submittedName>
        <fullName evidence="1">Uncharacterized protein</fullName>
    </submittedName>
</protein>
<gene>
    <name evidence="1" type="ORF">FB45DRAFT_928610</name>
</gene>
<comment type="caution">
    <text evidence="1">The sequence shown here is derived from an EMBL/GenBank/DDBJ whole genome shotgun (WGS) entry which is preliminary data.</text>
</comment>
<accession>A0AAD7BHT9</accession>
<evidence type="ECO:0000313" key="1">
    <source>
        <dbReference type="EMBL" id="KAJ7621183.1"/>
    </source>
</evidence>
<keyword evidence="2" id="KW-1185">Reference proteome</keyword>
<dbReference type="Proteomes" id="UP001221142">
    <property type="component" value="Unassembled WGS sequence"/>
</dbReference>
<proteinExistence type="predicted"/>
<reference evidence="1" key="1">
    <citation type="submission" date="2023-03" db="EMBL/GenBank/DDBJ databases">
        <title>Massive genome expansion in bonnet fungi (Mycena s.s.) driven by repeated elements and novel gene families across ecological guilds.</title>
        <authorList>
            <consortium name="Lawrence Berkeley National Laboratory"/>
            <person name="Harder C.B."/>
            <person name="Miyauchi S."/>
            <person name="Viragh M."/>
            <person name="Kuo A."/>
            <person name="Thoen E."/>
            <person name="Andreopoulos B."/>
            <person name="Lu D."/>
            <person name="Skrede I."/>
            <person name="Drula E."/>
            <person name="Henrissat B."/>
            <person name="Morin E."/>
            <person name="Kohler A."/>
            <person name="Barry K."/>
            <person name="LaButti K."/>
            <person name="Morin E."/>
            <person name="Salamov A."/>
            <person name="Lipzen A."/>
            <person name="Mereny Z."/>
            <person name="Hegedus B."/>
            <person name="Baldrian P."/>
            <person name="Stursova M."/>
            <person name="Weitz H."/>
            <person name="Taylor A."/>
            <person name="Grigoriev I.V."/>
            <person name="Nagy L.G."/>
            <person name="Martin F."/>
            <person name="Kauserud H."/>
        </authorList>
    </citation>
    <scope>NUCLEOTIDE SEQUENCE</scope>
    <source>
        <strain evidence="1">9284</strain>
    </source>
</reference>
<name>A0AAD7BHT9_9AGAR</name>